<accession>A0A848LEW4</accession>
<proteinExistence type="predicted"/>
<dbReference type="Proteomes" id="UP000518300">
    <property type="component" value="Unassembled WGS sequence"/>
</dbReference>
<sequence length="112" mass="12590">MDQEAAPKPAAPLKMYILIRDSVPTGHAVLAAAHASLAAYLRFQHTPEVAEWLSGPFYKAVCRVSDAEFEQGRACEDHVVLTESSLGGQEVAIAFRPRREWPKAFRFFRLYK</sequence>
<keyword evidence="2" id="KW-1185">Reference proteome</keyword>
<protein>
    <submittedName>
        <fullName evidence="1">Uncharacterized protein</fullName>
    </submittedName>
</protein>
<gene>
    <name evidence="1" type="ORF">HG543_19120</name>
</gene>
<evidence type="ECO:0000313" key="1">
    <source>
        <dbReference type="EMBL" id="NMO16954.1"/>
    </source>
</evidence>
<dbReference type="EMBL" id="JABBJJ010000083">
    <property type="protein sequence ID" value="NMO16954.1"/>
    <property type="molecule type" value="Genomic_DNA"/>
</dbReference>
<name>A0A848LEW4_9BACT</name>
<comment type="caution">
    <text evidence="1">The sequence shown here is derived from an EMBL/GenBank/DDBJ whole genome shotgun (WGS) entry which is preliminary data.</text>
</comment>
<reference evidence="1 2" key="1">
    <citation type="submission" date="2020-04" db="EMBL/GenBank/DDBJ databases">
        <title>Draft genome of Pyxidicoccus fallax type strain.</title>
        <authorList>
            <person name="Whitworth D.E."/>
        </authorList>
    </citation>
    <scope>NUCLEOTIDE SEQUENCE [LARGE SCALE GENOMIC DNA]</scope>
    <source>
        <strain evidence="1 2">DSM 14698</strain>
    </source>
</reference>
<dbReference type="InterPro" id="IPR023476">
    <property type="entry name" value="Pep_tRNA_hydro_II_dom_sf"/>
</dbReference>
<organism evidence="1 2">
    <name type="scientific">Pyxidicoccus fallax</name>
    <dbReference type="NCBI Taxonomy" id="394095"/>
    <lineage>
        <taxon>Bacteria</taxon>
        <taxon>Pseudomonadati</taxon>
        <taxon>Myxococcota</taxon>
        <taxon>Myxococcia</taxon>
        <taxon>Myxococcales</taxon>
        <taxon>Cystobacterineae</taxon>
        <taxon>Myxococcaceae</taxon>
        <taxon>Pyxidicoccus</taxon>
    </lineage>
</organism>
<dbReference type="AlphaFoldDB" id="A0A848LEW4"/>
<evidence type="ECO:0000313" key="2">
    <source>
        <dbReference type="Proteomes" id="UP000518300"/>
    </source>
</evidence>
<dbReference type="RefSeq" id="WP_169346241.1">
    <property type="nucleotide sequence ID" value="NZ_JABBJJ010000083.1"/>
</dbReference>
<dbReference type="SUPFAM" id="SSF102462">
    <property type="entry name" value="Peptidyl-tRNA hydrolase II"/>
    <property type="match status" value="1"/>
</dbReference>